<evidence type="ECO:0000256" key="5">
    <source>
        <dbReference type="ARBA" id="ARBA00023136"/>
    </source>
</evidence>
<feature type="transmembrane region" description="Helical" evidence="6">
    <location>
        <begin position="314"/>
        <end position="337"/>
    </location>
</feature>
<name>A0A1C4YML9_MICVI</name>
<sequence>MRDSGGAGSAVRVRQLLADQGVSVRALAALPGDRRGSQPWRVTIADGHELFVKLSAGRQREAGRLRRWVRRLRYRHLGDRPAYDSAVQKAGHEAGLLRLAGRAGAGVPCLLTEATSPAGEGLLVEEFVPGRPLDTLHPGELGADALADVWRQVASLHRAGLAHCDLRGANVLVTDASARLVALAAGTDRATPEQRARDLVEPLVLLAALAGVRRTVAAAVEHLGAAAVADALPWLQTALLSRPARRASAARPGLLDDLRAEIAHHCPGRPVRTARVVRFTGRRLFLLVMLGVLGYFLITQFGKVTLAIEALGRANPGAVIGALLAAAATYPLSALALRLAAAGRIPFGTTVSVQVAAGFVNRVAPGAVGGFALSLRYLRRQGLPLPVAATTVAVDRAAGFLAVALLLPALLPFARGSAQHLRAAVAGRGWMVLLVGLGLSALAVVVIATPRWRARARHAGRQAFDALRLLLRSGRVLRLLTVGLALTLSYATALWLSLLAVGLPAEPALVAPVVLVSVLGEGVATAAPTPGGLGATEAALVSGLLLYGVPAGTAVAGVLIYRLATFWLPVLPGYVALRLLVRRHAV</sequence>
<feature type="transmembrane region" description="Helical" evidence="6">
    <location>
        <begin position="385"/>
        <end position="410"/>
    </location>
</feature>
<dbReference type="InterPro" id="IPR022791">
    <property type="entry name" value="L-PG_synthase/AglD"/>
</dbReference>
<gene>
    <name evidence="7" type="ORF">GA0074695_4423</name>
</gene>
<proteinExistence type="predicted"/>
<feature type="transmembrane region" description="Helical" evidence="6">
    <location>
        <begin position="539"/>
        <end position="560"/>
    </location>
</feature>
<feature type="transmembrane region" description="Helical" evidence="6">
    <location>
        <begin position="476"/>
        <end position="503"/>
    </location>
</feature>
<dbReference type="PANTHER" id="PTHR39087:SF2">
    <property type="entry name" value="UPF0104 MEMBRANE PROTEIN MJ1595"/>
    <property type="match status" value="1"/>
</dbReference>
<keyword evidence="2" id="KW-1003">Cell membrane</keyword>
<evidence type="ECO:0000256" key="6">
    <source>
        <dbReference type="SAM" id="Phobius"/>
    </source>
</evidence>
<keyword evidence="3 6" id="KW-0812">Transmembrane</keyword>
<feature type="transmembrane region" description="Helical" evidence="6">
    <location>
        <begin position="509"/>
        <end position="527"/>
    </location>
</feature>
<evidence type="ECO:0000313" key="7">
    <source>
        <dbReference type="EMBL" id="SCF21581.1"/>
    </source>
</evidence>
<dbReference type="NCBIfam" id="TIGR00374">
    <property type="entry name" value="flippase-like domain"/>
    <property type="match status" value="1"/>
</dbReference>
<evidence type="ECO:0000256" key="2">
    <source>
        <dbReference type="ARBA" id="ARBA00022475"/>
    </source>
</evidence>
<keyword evidence="5 6" id="KW-0472">Membrane</keyword>
<keyword evidence="4 6" id="KW-1133">Transmembrane helix</keyword>
<feature type="transmembrane region" description="Helical" evidence="6">
    <location>
        <begin position="430"/>
        <end position="448"/>
    </location>
</feature>
<evidence type="ECO:0000256" key="1">
    <source>
        <dbReference type="ARBA" id="ARBA00004651"/>
    </source>
</evidence>
<dbReference type="InterPro" id="IPR011009">
    <property type="entry name" value="Kinase-like_dom_sf"/>
</dbReference>
<reference evidence="8" key="1">
    <citation type="submission" date="2016-06" db="EMBL/GenBank/DDBJ databases">
        <authorList>
            <person name="Varghese N."/>
            <person name="Submissions Spin"/>
        </authorList>
    </citation>
    <scope>NUCLEOTIDE SEQUENCE [LARGE SCALE GENOMIC DNA]</scope>
    <source>
        <strain evidence="8">DSM 43909</strain>
    </source>
</reference>
<feature type="transmembrane region" description="Helical" evidence="6">
    <location>
        <begin position="566"/>
        <end position="581"/>
    </location>
</feature>
<dbReference type="Proteomes" id="UP000198242">
    <property type="component" value="Chromosome I"/>
</dbReference>
<comment type="subcellular location">
    <subcellularLocation>
        <location evidence="1">Cell membrane</location>
        <topology evidence="1">Multi-pass membrane protein</topology>
    </subcellularLocation>
</comment>
<dbReference type="PANTHER" id="PTHR39087">
    <property type="entry name" value="UPF0104 MEMBRANE PROTEIN MJ1595"/>
    <property type="match status" value="1"/>
</dbReference>
<evidence type="ECO:0000256" key="3">
    <source>
        <dbReference type="ARBA" id="ARBA00022692"/>
    </source>
</evidence>
<dbReference type="RefSeq" id="WP_089007936.1">
    <property type="nucleotide sequence ID" value="NZ_LT607411.1"/>
</dbReference>
<dbReference type="AlphaFoldDB" id="A0A1C4YML9"/>
<dbReference type="Pfam" id="PF03706">
    <property type="entry name" value="LPG_synthase_TM"/>
    <property type="match status" value="1"/>
</dbReference>
<dbReference type="GO" id="GO:0005886">
    <property type="term" value="C:plasma membrane"/>
    <property type="evidence" value="ECO:0007669"/>
    <property type="project" value="UniProtKB-SubCell"/>
</dbReference>
<organism evidence="7 8">
    <name type="scientific">Micromonospora viridifaciens</name>
    <dbReference type="NCBI Taxonomy" id="1881"/>
    <lineage>
        <taxon>Bacteria</taxon>
        <taxon>Bacillati</taxon>
        <taxon>Actinomycetota</taxon>
        <taxon>Actinomycetes</taxon>
        <taxon>Micromonosporales</taxon>
        <taxon>Micromonosporaceae</taxon>
        <taxon>Micromonospora</taxon>
    </lineage>
</organism>
<dbReference type="EMBL" id="LT607411">
    <property type="protein sequence ID" value="SCF21581.1"/>
    <property type="molecule type" value="Genomic_DNA"/>
</dbReference>
<evidence type="ECO:0000256" key="4">
    <source>
        <dbReference type="ARBA" id="ARBA00022989"/>
    </source>
</evidence>
<evidence type="ECO:0000313" key="8">
    <source>
        <dbReference type="Proteomes" id="UP000198242"/>
    </source>
</evidence>
<protein>
    <submittedName>
        <fullName evidence="7">Undecaprenyl-diphosphatase</fullName>
    </submittedName>
</protein>
<accession>A0A1C4YML9</accession>
<feature type="transmembrane region" description="Helical" evidence="6">
    <location>
        <begin position="284"/>
        <end position="302"/>
    </location>
</feature>
<keyword evidence="8" id="KW-1185">Reference proteome</keyword>
<dbReference type="SUPFAM" id="SSF56112">
    <property type="entry name" value="Protein kinase-like (PK-like)"/>
    <property type="match status" value="1"/>
</dbReference>
<dbReference type="OrthoDB" id="5242664at2"/>